<evidence type="ECO:0000313" key="4">
    <source>
        <dbReference type="Proteomes" id="UP000029738"/>
    </source>
</evidence>
<reference evidence="2" key="2">
    <citation type="submission" date="2019-11" db="EMBL/GenBank/DDBJ databases">
        <title>Improved Assembly of Tolypothrix boutellei genome.</title>
        <authorList>
            <person name="Sarangi A.N."/>
            <person name="Mukherjee M."/>
            <person name="Ghosh S."/>
            <person name="Singh D."/>
            <person name="Das A."/>
            <person name="Kant S."/>
            <person name="Prusty A."/>
            <person name="Tripathy S."/>
        </authorList>
    </citation>
    <scope>NUCLEOTIDE SEQUENCE</scope>
    <source>
        <strain evidence="2">VB521301</strain>
    </source>
</reference>
<evidence type="ECO:0000313" key="2">
    <source>
        <dbReference type="EMBL" id="KAF3886839.1"/>
    </source>
</evidence>
<dbReference type="EMBL" id="JHEG02000048">
    <property type="protein sequence ID" value="KIE10819.1"/>
    <property type="molecule type" value="Genomic_DNA"/>
</dbReference>
<dbReference type="AlphaFoldDB" id="A0A0C1QZB0"/>
<evidence type="ECO:0000256" key="1">
    <source>
        <dbReference type="SAM" id="MobiDB-lite"/>
    </source>
</evidence>
<accession>A0A0C1QZB0</accession>
<keyword evidence="4" id="KW-1185">Reference proteome</keyword>
<dbReference type="Proteomes" id="UP000029738">
    <property type="component" value="Unassembled WGS sequence"/>
</dbReference>
<dbReference type="RefSeq" id="WP_050045848.1">
    <property type="nucleotide sequence ID" value="NZ_JHEG04000001.1"/>
</dbReference>
<proteinExistence type="predicted"/>
<sequence length="147" mass="16662">MIDPNSEPVTPYLAIQKYLEVLEAVQKALGIETVGDREETIEPEIEKELIELEPVEPDTETVSRTVTPQTLFEKNNTWTAEQLAEEKSDLAELKAENLMMSADNHKKFIQSQANFAQAQALFAASQGRFNSRRQEKSRQQSLRGNPQ</sequence>
<dbReference type="EMBL" id="JHEG04000001">
    <property type="protein sequence ID" value="KAF3886839.1"/>
    <property type="molecule type" value="Genomic_DNA"/>
</dbReference>
<gene>
    <name evidence="3" type="ORF">DA73_0220285</name>
    <name evidence="2" type="ORF">DA73_0400016110</name>
</gene>
<protein>
    <submittedName>
        <fullName evidence="3">Uncharacterized protein</fullName>
    </submittedName>
</protein>
<dbReference type="OrthoDB" id="516014at2"/>
<name>A0A0C1QZB0_9CYAN</name>
<feature type="region of interest" description="Disordered" evidence="1">
    <location>
        <begin position="126"/>
        <end position="147"/>
    </location>
</feature>
<comment type="caution">
    <text evidence="3">The sequence shown here is derived from an EMBL/GenBank/DDBJ whole genome shotgun (WGS) entry which is preliminary data.</text>
</comment>
<organism evidence="3">
    <name type="scientific">Tolypothrix bouteillei VB521301</name>
    <dbReference type="NCBI Taxonomy" id="1479485"/>
    <lineage>
        <taxon>Bacteria</taxon>
        <taxon>Bacillati</taxon>
        <taxon>Cyanobacteriota</taxon>
        <taxon>Cyanophyceae</taxon>
        <taxon>Nostocales</taxon>
        <taxon>Tolypothrichaceae</taxon>
        <taxon>Tolypothrix</taxon>
    </lineage>
</organism>
<evidence type="ECO:0000313" key="3">
    <source>
        <dbReference type="EMBL" id="KIE10819.1"/>
    </source>
</evidence>
<reference evidence="3" key="1">
    <citation type="journal article" date="2015" name="Genome Announc.">
        <title>Draft Genome Sequence of Tolypothrix boutellei Strain VB521301.</title>
        <authorList>
            <person name="Chandrababunaidu M.M."/>
            <person name="Singh D."/>
            <person name="Sen D."/>
            <person name="Bhan S."/>
            <person name="Das S."/>
            <person name="Gupta A."/>
            <person name="Adhikary S.P."/>
            <person name="Tripathy S."/>
        </authorList>
    </citation>
    <scope>NUCLEOTIDE SEQUENCE</scope>
    <source>
        <strain evidence="3">VB521301</strain>
    </source>
</reference>